<name>A0A1I0IPQ3_9FIRM</name>
<keyword evidence="2" id="KW-1185">Reference proteome</keyword>
<evidence type="ECO:0000313" key="2">
    <source>
        <dbReference type="Proteomes" id="UP000199820"/>
    </source>
</evidence>
<dbReference type="Proteomes" id="UP000199820">
    <property type="component" value="Unassembled WGS sequence"/>
</dbReference>
<dbReference type="EMBL" id="FOIL01000095">
    <property type="protein sequence ID" value="SET98856.1"/>
    <property type="molecule type" value="Genomic_DNA"/>
</dbReference>
<proteinExistence type="predicted"/>
<organism evidence="1 2">
    <name type="scientific">[Clostridium] aminophilum</name>
    <dbReference type="NCBI Taxonomy" id="1526"/>
    <lineage>
        <taxon>Bacteria</taxon>
        <taxon>Bacillati</taxon>
        <taxon>Bacillota</taxon>
        <taxon>Clostridia</taxon>
        <taxon>Lachnospirales</taxon>
        <taxon>Lachnospiraceae</taxon>
    </lineage>
</organism>
<protein>
    <submittedName>
        <fullName evidence="1">Uncharacterized protein</fullName>
    </submittedName>
</protein>
<feature type="non-terminal residue" evidence="1">
    <location>
        <position position="1"/>
    </location>
</feature>
<accession>A0A1I0IPQ3</accession>
<reference evidence="1 2" key="1">
    <citation type="submission" date="2016-10" db="EMBL/GenBank/DDBJ databases">
        <authorList>
            <person name="de Groot N.N."/>
        </authorList>
    </citation>
    <scope>NUCLEOTIDE SEQUENCE [LARGE SCALE GENOMIC DNA]</scope>
    <source>
        <strain evidence="1 2">KH1P1</strain>
    </source>
</reference>
<sequence>SADFSRQALLRGGECCIVFAASVRSPRVPTRSFTLIPVPSTVGVPCSFWTLACLAASSTLHSLFGIPVRQASALPRASFRPTPHGGALASGCILPTAGRIRDFHPLERAPAGRTKEPASADHSANAGSLSSKRFSMTAAFSIPFIMTACCVPGFCLTVHCGAIAAAWAAAAWASSFSPAESSACSTDAPLGISAGSSSACPPSINSSS</sequence>
<gene>
    <name evidence="1" type="ORF">SAMN04487771_10951</name>
</gene>
<dbReference type="AlphaFoldDB" id="A0A1I0IPQ3"/>
<evidence type="ECO:0000313" key="1">
    <source>
        <dbReference type="EMBL" id="SET98856.1"/>
    </source>
</evidence>